<keyword evidence="4" id="KW-0560">Oxidoreductase</keyword>
<protein>
    <submittedName>
        <fullName evidence="7">Tricarballylate dehydrogenase</fullName>
    </submittedName>
</protein>
<dbReference type="Gene3D" id="3.50.50.60">
    <property type="entry name" value="FAD/NAD(P)-binding domain"/>
    <property type="match status" value="1"/>
</dbReference>
<evidence type="ECO:0000256" key="3">
    <source>
        <dbReference type="ARBA" id="ARBA00022827"/>
    </source>
</evidence>
<keyword evidence="8" id="KW-1185">Reference proteome</keyword>
<evidence type="ECO:0000256" key="2">
    <source>
        <dbReference type="ARBA" id="ARBA00022630"/>
    </source>
</evidence>
<feature type="domain" description="FAD-dependent oxidoreductase 2 FAD-binding" evidence="6">
    <location>
        <begin position="29"/>
        <end position="496"/>
    </location>
</feature>
<sequence length="519" mass="54955">MNTSSEAKTSNPTAGTEPRPGAPSAEHYDVVVVGGGNAGFCAAHAARDRGARVLVLEKGNAHQAGGNSFYTAGAFRVAHPGSEGLSGVLDDESLAKLGETDLAPYTTSDFTADMERLTDGRCDPGMVRTLVGRSWDIVTWLHAKGMRWRLMYERQAYVSNGRWVFHGGLALGTVDGGKGLIAQHTEIAHTSGVRIRYGATVRDLLCDDSGVVRGVSYTDSDGHSHTVEAASTVLTAGGFEASPELRQRYLGAGWEQALVRGNPLNTGEVLQRAIGLGAAPYGDWASCHSVAWDAGAPPQGGDRELTNQRTRQSYPIGVVVDRDGRRFVDEGADYRNYTYAKYGREILSRPGGVAFQLFDAKTRPLLRSEEYDSRPITGGSADTLPDLAGKLGIDPDGLTATVNEFNKNIVDEPFDPAVKDGRAAQVEPPKSNWAQALDTPPYYGYAVSCGITFTFGGLAVDSRGRVLTEEGTPLTGLYAAGEIVGGLFSGNYPGGSGLTAGSVYGRLAGEAAATDRRPA</sequence>
<evidence type="ECO:0000256" key="1">
    <source>
        <dbReference type="ARBA" id="ARBA00001974"/>
    </source>
</evidence>
<gene>
    <name evidence="7" type="ORF">F4561_003854</name>
</gene>
<evidence type="ECO:0000256" key="5">
    <source>
        <dbReference type="SAM" id="MobiDB-lite"/>
    </source>
</evidence>
<proteinExistence type="predicted"/>
<keyword evidence="2" id="KW-0285">Flavoprotein</keyword>
<dbReference type="PANTHER" id="PTHR43400:SF7">
    <property type="entry name" value="FAD-DEPENDENT OXIDOREDUCTASE 2 FAD BINDING DOMAIN-CONTAINING PROTEIN"/>
    <property type="match status" value="1"/>
</dbReference>
<dbReference type="SUPFAM" id="SSF51905">
    <property type="entry name" value="FAD/NAD(P)-binding domain"/>
    <property type="match status" value="1"/>
</dbReference>
<evidence type="ECO:0000256" key="4">
    <source>
        <dbReference type="ARBA" id="ARBA00023002"/>
    </source>
</evidence>
<organism evidence="7 8">
    <name type="scientific">Lipingzhangella halophila</name>
    <dbReference type="NCBI Taxonomy" id="1783352"/>
    <lineage>
        <taxon>Bacteria</taxon>
        <taxon>Bacillati</taxon>
        <taxon>Actinomycetota</taxon>
        <taxon>Actinomycetes</taxon>
        <taxon>Streptosporangiales</taxon>
        <taxon>Nocardiopsidaceae</taxon>
        <taxon>Lipingzhangella</taxon>
    </lineage>
</organism>
<dbReference type="PRINTS" id="PR00411">
    <property type="entry name" value="PNDRDTASEI"/>
</dbReference>
<dbReference type="InterPro" id="IPR050315">
    <property type="entry name" value="FAD-oxidoreductase_2"/>
</dbReference>
<dbReference type="Gene3D" id="3.90.700.10">
    <property type="entry name" value="Succinate dehydrogenase/fumarate reductase flavoprotein, catalytic domain"/>
    <property type="match status" value="1"/>
</dbReference>
<accession>A0A7W7RJA2</accession>
<reference evidence="7 8" key="1">
    <citation type="submission" date="2020-08" db="EMBL/GenBank/DDBJ databases">
        <title>Sequencing the genomes of 1000 actinobacteria strains.</title>
        <authorList>
            <person name="Klenk H.-P."/>
        </authorList>
    </citation>
    <scope>NUCLEOTIDE SEQUENCE [LARGE SCALE GENOMIC DNA]</scope>
    <source>
        <strain evidence="7 8">DSM 102030</strain>
    </source>
</reference>
<dbReference type="AlphaFoldDB" id="A0A7W7RJA2"/>
<comment type="cofactor">
    <cofactor evidence="1">
        <name>FAD</name>
        <dbReference type="ChEBI" id="CHEBI:57692"/>
    </cofactor>
</comment>
<dbReference type="InterPro" id="IPR027477">
    <property type="entry name" value="Succ_DH/fumarate_Rdtase_cat_sf"/>
</dbReference>
<dbReference type="SUPFAM" id="SSF56425">
    <property type="entry name" value="Succinate dehydrogenase/fumarate reductase flavoprotein, catalytic domain"/>
    <property type="match status" value="1"/>
</dbReference>
<dbReference type="Proteomes" id="UP000523007">
    <property type="component" value="Unassembled WGS sequence"/>
</dbReference>
<evidence type="ECO:0000259" key="6">
    <source>
        <dbReference type="Pfam" id="PF00890"/>
    </source>
</evidence>
<dbReference type="EMBL" id="JACHJT010000001">
    <property type="protein sequence ID" value="MBB4933034.1"/>
    <property type="molecule type" value="Genomic_DNA"/>
</dbReference>
<keyword evidence="3" id="KW-0274">FAD</keyword>
<dbReference type="InterPro" id="IPR036188">
    <property type="entry name" value="FAD/NAD-bd_sf"/>
</dbReference>
<dbReference type="PANTHER" id="PTHR43400">
    <property type="entry name" value="FUMARATE REDUCTASE"/>
    <property type="match status" value="1"/>
</dbReference>
<feature type="compositionally biased region" description="Polar residues" evidence="5">
    <location>
        <begin position="1"/>
        <end position="14"/>
    </location>
</feature>
<name>A0A7W7RJA2_9ACTN</name>
<feature type="region of interest" description="Disordered" evidence="5">
    <location>
        <begin position="1"/>
        <end position="25"/>
    </location>
</feature>
<dbReference type="Pfam" id="PF00890">
    <property type="entry name" value="FAD_binding_2"/>
    <property type="match status" value="1"/>
</dbReference>
<dbReference type="InterPro" id="IPR003953">
    <property type="entry name" value="FAD-dep_OxRdtase_2_FAD-bd"/>
</dbReference>
<evidence type="ECO:0000313" key="8">
    <source>
        <dbReference type="Proteomes" id="UP000523007"/>
    </source>
</evidence>
<dbReference type="GO" id="GO:0033765">
    <property type="term" value="F:steroid dehydrogenase activity, acting on the CH-CH group of donors"/>
    <property type="evidence" value="ECO:0007669"/>
    <property type="project" value="UniProtKB-ARBA"/>
</dbReference>
<comment type="caution">
    <text evidence="7">The sequence shown here is derived from an EMBL/GenBank/DDBJ whole genome shotgun (WGS) entry which is preliminary data.</text>
</comment>
<evidence type="ECO:0000313" key="7">
    <source>
        <dbReference type="EMBL" id="MBB4933034.1"/>
    </source>
</evidence>
<dbReference type="RefSeq" id="WP_184580715.1">
    <property type="nucleotide sequence ID" value="NZ_JACHJT010000001.1"/>
</dbReference>
<dbReference type="NCBIfam" id="NF006130">
    <property type="entry name" value="PRK08274.1"/>
    <property type="match status" value="1"/>
</dbReference>